<organism evidence="1 2">
    <name type="scientific">Neolewinella antarctica</name>
    <dbReference type="NCBI Taxonomy" id="442734"/>
    <lineage>
        <taxon>Bacteria</taxon>
        <taxon>Pseudomonadati</taxon>
        <taxon>Bacteroidota</taxon>
        <taxon>Saprospiria</taxon>
        <taxon>Saprospirales</taxon>
        <taxon>Lewinellaceae</taxon>
        <taxon>Neolewinella</taxon>
    </lineage>
</organism>
<comment type="caution">
    <text evidence="1">The sequence shown here is derived from an EMBL/GenBank/DDBJ whole genome shotgun (WGS) entry which is preliminary data.</text>
</comment>
<reference evidence="1 2" key="1">
    <citation type="submission" date="2020-03" db="EMBL/GenBank/DDBJ databases">
        <title>Genomic Encyclopedia of Type Strains, Phase IV (KMG-IV): sequencing the most valuable type-strain genomes for metagenomic binning, comparative biology and taxonomic classification.</title>
        <authorList>
            <person name="Goeker M."/>
        </authorList>
    </citation>
    <scope>NUCLEOTIDE SEQUENCE [LARGE SCALE GENOMIC DNA]</scope>
    <source>
        <strain evidence="1 2">DSM 105096</strain>
    </source>
</reference>
<evidence type="ECO:0000313" key="1">
    <source>
        <dbReference type="EMBL" id="NJC24853.1"/>
    </source>
</evidence>
<dbReference type="Proteomes" id="UP000770785">
    <property type="component" value="Unassembled WGS sequence"/>
</dbReference>
<gene>
    <name evidence="1" type="ORF">GGR27_000334</name>
</gene>
<name>A0ABX0X762_9BACT</name>
<proteinExistence type="predicted"/>
<keyword evidence="2" id="KW-1185">Reference proteome</keyword>
<accession>A0ABX0X762</accession>
<sequence>MRATLLYVLLFILPGFSTLIRGWETSLTGTLQAQNNWVSGHYVGEDGVRKDGQINANFIGNHVAELRFRASAEAPTQRLPLSELTAFELAGNRYLVRDIVFDTYGPELADTLETSGVDSVRAALHQLVGGRASLYEYVDKKGPVRYFAGVGGEAPRYLRHRNYNRREADGRLMAMQDFTYRVTLSEVLGECTSLINDLRRTKYERGSLLKLFSAYYDCLGEEPTRQLPKDRPILNAGVTLGGGIVRYRNYISLPTGNFDWGSAINTPTAAAGGFLEFKRLSTSSYSIRLAITYTASSVSKTGFTEREQKPKTLELSASSLDVRLGVKKLILQRKFPFYGEFGLASGFLLDVDDYRTYEFAPIVVPELRVPYSTGLDFGGYLRLSTNVGKANLGLLYQYKTQGNAPVENTSSAVLLLVGYGF</sequence>
<dbReference type="EMBL" id="JAATJH010000001">
    <property type="protein sequence ID" value="NJC24853.1"/>
    <property type="molecule type" value="Genomic_DNA"/>
</dbReference>
<protein>
    <submittedName>
        <fullName evidence="1">Uncharacterized protein</fullName>
    </submittedName>
</protein>
<evidence type="ECO:0000313" key="2">
    <source>
        <dbReference type="Proteomes" id="UP000770785"/>
    </source>
</evidence>
<dbReference type="RefSeq" id="WP_168035656.1">
    <property type="nucleotide sequence ID" value="NZ_JAATJH010000001.1"/>
</dbReference>